<reference evidence="4 5" key="1">
    <citation type="submission" date="2017-09" db="EMBL/GenBank/DDBJ databases">
        <title>Depth-based differentiation of microbial function through sediment-hosted aquifers and enrichment of novel symbionts in the deep terrestrial subsurface.</title>
        <authorList>
            <person name="Probst A.J."/>
            <person name="Ladd B."/>
            <person name="Jarett J.K."/>
            <person name="Geller-Mcgrath D.E."/>
            <person name="Sieber C.M."/>
            <person name="Emerson J.B."/>
            <person name="Anantharaman K."/>
            <person name="Thomas B.C."/>
            <person name="Malmstrom R."/>
            <person name="Stieglmeier M."/>
            <person name="Klingl A."/>
            <person name="Woyke T."/>
            <person name="Ryan C.M."/>
            <person name="Banfield J.F."/>
        </authorList>
    </citation>
    <scope>NUCLEOTIDE SEQUENCE [LARGE SCALE GENOMIC DNA]</scope>
    <source>
        <strain evidence="4">CG07_land_8_20_14_0_80_42_15</strain>
    </source>
</reference>
<dbReference type="InterPro" id="IPR050625">
    <property type="entry name" value="ParA/MinD_ATPase"/>
</dbReference>
<dbReference type="InterPro" id="IPR002586">
    <property type="entry name" value="CobQ/CobB/MinD/ParA_Nub-bd_dom"/>
</dbReference>
<proteinExistence type="predicted"/>
<keyword evidence="2" id="KW-0067">ATP-binding</keyword>
<dbReference type="GO" id="GO:0051782">
    <property type="term" value="P:negative regulation of cell division"/>
    <property type="evidence" value="ECO:0007669"/>
    <property type="project" value="TreeGrafter"/>
</dbReference>
<dbReference type="GO" id="GO:0009898">
    <property type="term" value="C:cytoplasmic side of plasma membrane"/>
    <property type="evidence" value="ECO:0007669"/>
    <property type="project" value="TreeGrafter"/>
</dbReference>
<dbReference type="InterPro" id="IPR014433">
    <property type="entry name" value="CooC"/>
</dbReference>
<dbReference type="PANTHER" id="PTHR43384:SF6">
    <property type="entry name" value="SEPTUM SITE-DETERMINING PROTEIN MIND HOMOLOG, CHLOROPLASTIC"/>
    <property type="match status" value="1"/>
</dbReference>
<organism evidence="4 5">
    <name type="scientific">Candidatus Aquitaenariimonas noxiae</name>
    <dbReference type="NCBI Taxonomy" id="1974741"/>
    <lineage>
        <taxon>Bacteria</taxon>
        <taxon>Pseudomonadati</taxon>
        <taxon>Candidatus Omnitrophota</taxon>
        <taxon>Candidatus Aquitaenariimonas</taxon>
    </lineage>
</organism>
<evidence type="ECO:0000256" key="2">
    <source>
        <dbReference type="ARBA" id="ARBA00022840"/>
    </source>
</evidence>
<keyword evidence="1" id="KW-0547">Nucleotide-binding</keyword>
<dbReference type="Gene3D" id="3.40.50.300">
    <property type="entry name" value="P-loop containing nucleotide triphosphate hydrolases"/>
    <property type="match status" value="1"/>
</dbReference>
<evidence type="ECO:0000313" key="5">
    <source>
        <dbReference type="Proteomes" id="UP000230052"/>
    </source>
</evidence>
<dbReference type="InterPro" id="IPR027417">
    <property type="entry name" value="P-loop_NTPase"/>
</dbReference>
<dbReference type="PIRSF" id="PIRSF005647">
    <property type="entry name" value="CooC"/>
    <property type="match status" value="1"/>
</dbReference>
<dbReference type="SUPFAM" id="SSF52540">
    <property type="entry name" value="P-loop containing nucleoside triphosphate hydrolases"/>
    <property type="match status" value="1"/>
</dbReference>
<sequence>MRIAFTGKGGVGKTTLAALFIRSLANDNRRVLAVDCDPDSNLAAALGFPDGAKIKPISMMKDLIHERMEMKKGEPPIFYKLNPNIDDIPKKFVKRKNSIDLINMGTVEKGGSGCVCPESTFMRNLLSEIVLSEGEDIVLDMDPGIEHLGRRTAKSVDGFITVVEPSINSVETAKKIKKLAGDIGVKSAYVIGNKIKDAKDKKFIESNFQKEEILGMIPHSENISDLDKKSNRALNDKRIIDEVDRIKNILFKEEKYAGK</sequence>
<dbReference type="Proteomes" id="UP000230052">
    <property type="component" value="Unassembled WGS sequence"/>
</dbReference>
<dbReference type="GO" id="GO:0005524">
    <property type="term" value="F:ATP binding"/>
    <property type="evidence" value="ECO:0007669"/>
    <property type="project" value="UniProtKB-KW"/>
</dbReference>
<evidence type="ECO:0000256" key="1">
    <source>
        <dbReference type="ARBA" id="ARBA00022741"/>
    </source>
</evidence>
<accession>A0A2J0KU87</accession>
<evidence type="ECO:0000259" key="3">
    <source>
        <dbReference type="Pfam" id="PF01656"/>
    </source>
</evidence>
<dbReference type="GO" id="GO:0016887">
    <property type="term" value="F:ATP hydrolysis activity"/>
    <property type="evidence" value="ECO:0007669"/>
    <property type="project" value="TreeGrafter"/>
</dbReference>
<dbReference type="AlphaFoldDB" id="A0A2J0KU87"/>
<comment type="caution">
    <text evidence="4">The sequence shown here is derived from an EMBL/GenBank/DDBJ whole genome shotgun (WGS) entry which is preliminary data.</text>
</comment>
<dbReference type="GO" id="GO:0005829">
    <property type="term" value="C:cytosol"/>
    <property type="evidence" value="ECO:0007669"/>
    <property type="project" value="TreeGrafter"/>
</dbReference>
<protein>
    <submittedName>
        <fullName evidence="4">Carbon monoxide dehydrogenase</fullName>
    </submittedName>
</protein>
<dbReference type="Pfam" id="PF01656">
    <property type="entry name" value="CbiA"/>
    <property type="match status" value="1"/>
</dbReference>
<dbReference type="PANTHER" id="PTHR43384">
    <property type="entry name" value="SEPTUM SITE-DETERMINING PROTEIN MIND HOMOLOG, CHLOROPLASTIC-RELATED"/>
    <property type="match status" value="1"/>
</dbReference>
<name>A0A2J0KU87_9BACT</name>
<evidence type="ECO:0000313" key="4">
    <source>
        <dbReference type="EMBL" id="PIU42048.1"/>
    </source>
</evidence>
<dbReference type="EMBL" id="PEWV01000022">
    <property type="protein sequence ID" value="PIU42048.1"/>
    <property type="molecule type" value="Genomic_DNA"/>
</dbReference>
<gene>
    <name evidence="4" type="ORF">COS99_02350</name>
</gene>
<feature type="domain" description="CobQ/CobB/MinD/ParA nucleotide binding" evidence="3">
    <location>
        <begin position="5"/>
        <end position="229"/>
    </location>
</feature>